<gene>
    <name evidence="2" type="ORF">FOMPIDRAFT_145120</name>
</gene>
<reference evidence="2 3" key="1">
    <citation type="journal article" date="2012" name="Science">
        <title>The Paleozoic origin of enzymatic lignin decomposition reconstructed from 31 fungal genomes.</title>
        <authorList>
            <person name="Floudas D."/>
            <person name="Binder M."/>
            <person name="Riley R."/>
            <person name="Barry K."/>
            <person name="Blanchette R.A."/>
            <person name="Henrissat B."/>
            <person name="Martinez A.T."/>
            <person name="Otillar R."/>
            <person name="Spatafora J.W."/>
            <person name="Yadav J.S."/>
            <person name="Aerts A."/>
            <person name="Benoit I."/>
            <person name="Boyd A."/>
            <person name="Carlson A."/>
            <person name="Copeland A."/>
            <person name="Coutinho P.M."/>
            <person name="de Vries R.P."/>
            <person name="Ferreira P."/>
            <person name="Findley K."/>
            <person name="Foster B."/>
            <person name="Gaskell J."/>
            <person name="Glotzer D."/>
            <person name="Gorecki P."/>
            <person name="Heitman J."/>
            <person name="Hesse C."/>
            <person name="Hori C."/>
            <person name="Igarashi K."/>
            <person name="Jurgens J.A."/>
            <person name="Kallen N."/>
            <person name="Kersten P."/>
            <person name="Kohler A."/>
            <person name="Kuees U."/>
            <person name="Kumar T.K.A."/>
            <person name="Kuo A."/>
            <person name="LaButti K."/>
            <person name="Larrondo L.F."/>
            <person name="Lindquist E."/>
            <person name="Ling A."/>
            <person name="Lombard V."/>
            <person name="Lucas S."/>
            <person name="Lundell T."/>
            <person name="Martin R."/>
            <person name="McLaughlin D.J."/>
            <person name="Morgenstern I."/>
            <person name="Morin E."/>
            <person name="Murat C."/>
            <person name="Nagy L.G."/>
            <person name="Nolan M."/>
            <person name="Ohm R.A."/>
            <person name="Patyshakuliyeva A."/>
            <person name="Rokas A."/>
            <person name="Ruiz-Duenas F.J."/>
            <person name="Sabat G."/>
            <person name="Salamov A."/>
            <person name="Samejima M."/>
            <person name="Schmutz J."/>
            <person name="Slot J.C."/>
            <person name="St John F."/>
            <person name="Stenlid J."/>
            <person name="Sun H."/>
            <person name="Sun S."/>
            <person name="Syed K."/>
            <person name="Tsang A."/>
            <person name="Wiebenga A."/>
            <person name="Young D."/>
            <person name="Pisabarro A."/>
            <person name="Eastwood D.C."/>
            <person name="Martin F."/>
            <person name="Cullen D."/>
            <person name="Grigoriev I.V."/>
            <person name="Hibbett D.S."/>
        </authorList>
    </citation>
    <scope>NUCLEOTIDE SEQUENCE</scope>
    <source>
        <strain evidence="3">FP-58527</strain>
    </source>
</reference>
<evidence type="ECO:0000259" key="1">
    <source>
        <dbReference type="Pfam" id="PF01636"/>
    </source>
</evidence>
<protein>
    <recommendedName>
        <fullName evidence="1">Aminoglycoside phosphotransferase domain-containing protein</fullName>
    </recommendedName>
</protein>
<dbReference type="EMBL" id="KE504139">
    <property type="protein sequence ID" value="EPT01886.1"/>
    <property type="molecule type" value="Genomic_DNA"/>
</dbReference>
<dbReference type="InterPro" id="IPR051678">
    <property type="entry name" value="AGP_Transferase"/>
</dbReference>
<dbReference type="InterPro" id="IPR011009">
    <property type="entry name" value="Kinase-like_dom_sf"/>
</dbReference>
<name>S8FKF2_FOMSC</name>
<dbReference type="AlphaFoldDB" id="S8FKF2"/>
<dbReference type="CDD" id="cd05120">
    <property type="entry name" value="APH_ChoK_like"/>
    <property type="match status" value="1"/>
</dbReference>
<dbReference type="OrthoDB" id="5404599at2759"/>
<organism evidence="2 3">
    <name type="scientific">Fomitopsis schrenkii</name>
    <name type="common">Brown rot fungus</name>
    <dbReference type="NCBI Taxonomy" id="2126942"/>
    <lineage>
        <taxon>Eukaryota</taxon>
        <taxon>Fungi</taxon>
        <taxon>Dikarya</taxon>
        <taxon>Basidiomycota</taxon>
        <taxon>Agaricomycotina</taxon>
        <taxon>Agaricomycetes</taxon>
        <taxon>Polyporales</taxon>
        <taxon>Fomitopsis</taxon>
    </lineage>
</organism>
<keyword evidence="3" id="KW-1185">Reference proteome</keyword>
<accession>S8FKF2</accession>
<dbReference type="Proteomes" id="UP000015241">
    <property type="component" value="Unassembled WGS sequence"/>
</dbReference>
<dbReference type="InterPro" id="IPR002575">
    <property type="entry name" value="Aminoglycoside_PTrfase"/>
</dbReference>
<dbReference type="SUPFAM" id="SSF56112">
    <property type="entry name" value="Protein kinase-like (PK-like)"/>
    <property type="match status" value="1"/>
</dbReference>
<dbReference type="eggNOG" id="ENOG502S1T8">
    <property type="taxonomic scope" value="Eukaryota"/>
</dbReference>
<dbReference type="InParanoid" id="S8FKF2"/>
<proteinExistence type="predicted"/>
<dbReference type="Gene3D" id="3.90.1200.10">
    <property type="match status" value="1"/>
</dbReference>
<dbReference type="HOGENOM" id="CLU_021768_10_1_1"/>
<dbReference type="Pfam" id="PF01636">
    <property type="entry name" value="APH"/>
    <property type="match status" value="1"/>
</dbReference>
<evidence type="ECO:0000313" key="2">
    <source>
        <dbReference type="EMBL" id="EPT01886.1"/>
    </source>
</evidence>
<feature type="domain" description="Aminoglycoside phosphotransferase" evidence="1">
    <location>
        <begin position="34"/>
        <end position="230"/>
    </location>
</feature>
<dbReference type="PANTHER" id="PTHR21310:SF58">
    <property type="entry name" value="AMINOGLYCOSIDE PHOSPHOTRANSFERASE DOMAIN-CONTAINING PROTEIN"/>
    <property type="match status" value="1"/>
</dbReference>
<sequence length="266" mass="30184">MEGFSSQLLCRVLSVKPIWELAARAVIQISEDIVVKVGRHQDHDEHAILRFVEEHCPAVPAPRALGLVTVASTSFLFMTLVAGDTLEKRWPMLSGDEKMHIRHTLDAALLTIHALECPCDAPLGSPAGQRLCKDVRRHERVSAISIYSEAQFNDLLLESPSSRPAPGFKRWLRSMLQDDHRIVFTHGDFHPRNIMVVDRPDGSIELSGILDWECSGFYPEYWEQLKALNTRSTKDTDDWWDHLPPSILGYDHEVVLDRLIESAVVY</sequence>
<dbReference type="STRING" id="743788.S8FKF2"/>
<dbReference type="PANTHER" id="PTHR21310">
    <property type="entry name" value="AMINOGLYCOSIDE PHOSPHOTRANSFERASE-RELATED-RELATED"/>
    <property type="match status" value="1"/>
</dbReference>
<evidence type="ECO:0000313" key="3">
    <source>
        <dbReference type="Proteomes" id="UP000015241"/>
    </source>
</evidence>